<dbReference type="Pfam" id="PF05336">
    <property type="entry name" value="rhaM"/>
    <property type="match status" value="1"/>
</dbReference>
<dbReference type="EMBL" id="BMMU01000056">
    <property type="protein sequence ID" value="GGJ69930.1"/>
    <property type="molecule type" value="Genomic_DNA"/>
</dbReference>
<feature type="region of interest" description="Disordered" evidence="1">
    <location>
        <begin position="15"/>
        <end position="53"/>
    </location>
</feature>
<dbReference type="PANTHER" id="PTHR34389:SF2">
    <property type="entry name" value="L-RHAMNOSE MUTAROTASE"/>
    <property type="match status" value="1"/>
</dbReference>
<evidence type="ECO:0000256" key="1">
    <source>
        <dbReference type="SAM" id="MobiDB-lite"/>
    </source>
</evidence>
<evidence type="ECO:0000313" key="2">
    <source>
        <dbReference type="EMBL" id="GGJ69930.1"/>
    </source>
</evidence>
<sequence length="290" mass="32254">MPLTYQSEYQGAATLLVPAARGGGPGDVDRPRGEHRRTGQPHPRPRPDGRRPGRCFAEHTIASVRYTTCEDDTWVGDMHNYGHGEPAATEAEAPVDSSLLTVVLPAPTCIRLTFGPTVTAASAPAGPAYADTRLPHAVFGGRSSGVRHRPSQRGDLEVKRIAQTIKLRPERREEYLTTLHAVVRPGVEAALHRAHVRDYTIFRHHDVLFAYVDYQGEDFEADMAAIAADPVTQQWWKLTDPCQEPWPDRKSGSQWTDLPEIWHLGDPVSDGPLLGRRWRTRLPATRCATR</sequence>
<reference evidence="2" key="1">
    <citation type="journal article" date="2014" name="Int. J. Syst. Evol. Microbiol.">
        <title>Complete genome sequence of Corynebacterium casei LMG S-19264T (=DSM 44701T), isolated from a smear-ripened cheese.</title>
        <authorList>
            <consortium name="US DOE Joint Genome Institute (JGI-PGF)"/>
            <person name="Walter F."/>
            <person name="Albersmeier A."/>
            <person name="Kalinowski J."/>
            <person name="Ruckert C."/>
        </authorList>
    </citation>
    <scope>NUCLEOTIDE SEQUENCE</scope>
    <source>
        <strain evidence="2">CGMCC 4.7272</strain>
    </source>
</reference>
<accession>A0A917PBK0</accession>
<dbReference type="InterPro" id="IPR011008">
    <property type="entry name" value="Dimeric_a/b-barrel"/>
</dbReference>
<dbReference type="InterPro" id="IPR008000">
    <property type="entry name" value="Rham/fucose_mutarotase"/>
</dbReference>
<dbReference type="SUPFAM" id="SSF54909">
    <property type="entry name" value="Dimeric alpha+beta barrel"/>
    <property type="match status" value="1"/>
</dbReference>
<evidence type="ECO:0000313" key="3">
    <source>
        <dbReference type="Proteomes" id="UP000625682"/>
    </source>
</evidence>
<protein>
    <recommendedName>
        <fullName evidence="4">L-rhamnose mutarotase</fullName>
    </recommendedName>
</protein>
<evidence type="ECO:0008006" key="4">
    <source>
        <dbReference type="Google" id="ProtNLM"/>
    </source>
</evidence>
<dbReference type="Gene3D" id="3.30.70.100">
    <property type="match status" value="1"/>
</dbReference>
<comment type="caution">
    <text evidence="2">The sequence shown here is derived from an EMBL/GenBank/DDBJ whole genome shotgun (WGS) entry which is preliminary data.</text>
</comment>
<dbReference type="Proteomes" id="UP000625682">
    <property type="component" value="Unassembled WGS sequence"/>
</dbReference>
<reference evidence="2" key="2">
    <citation type="submission" date="2020-09" db="EMBL/GenBank/DDBJ databases">
        <authorList>
            <person name="Sun Q."/>
            <person name="Zhou Y."/>
        </authorList>
    </citation>
    <scope>NUCLEOTIDE SEQUENCE</scope>
    <source>
        <strain evidence="2">CGMCC 4.7272</strain>
    </source>
</reference>
<dbReference type="PANTHER" id="PTHR34389">
    <property type="entry name" value="L-RHAMNOSE MUTAROTASE"/>
    <property type="match status" value="1"/>
</dbReference>
<organism evidence="2 3">
    <name type="scientific">Streptomyces lacrimifluminis</name>
    <dbReference type="NCBI Taxonomy" id="1500077"/>
    <lineage>
        <taxon>Bacteria</taxon>
        <taxon>Bacillati</taxon>
        <taxon>Actinomycetota</taxon>
        <taxon>Actinomycetes</taxon>
        <taxon>Kitasatosporales</taxon>
        <taxon>Streptomycetaceae</taxon>
        <taxon>Streptomyces</taxon>
    </lineage>
</organism>
<proteinExistence type="predicted"/>
<dbReference type="AlphaFoldDB" id="A0A917PBK0"/>
<dbReference type="GO" id="GO:0016857">
    <property type="term" value="F:racemase and epimerase activity, acting on carbohydrates and derivatives"/>
    <property type="evidence" value="ECO:0007669"/>
    <property type="project" value="InterPro"/>
</dbReference>
<gene>
    <name evidence="2" type="ORF">GCM10012282_78480</name>
</gene>
<name>A0A917PBK0_9ACTN</name>
<keyword evidence="3" id="KW-1185">Reference proteome</keyword>